<evidence type="ECO:0000313" key="3">
    <source>
        <dbReference type="Proteomes" id="UP001054945"/>
    </source>
</evidence>
<dbReference type="Pfam" id="PF25168">
    <property type="entry name" value="Beta-prop_WDR36-Utp21_2nd"/>
    <property type="match status" value="1"/>
</dbReference>
<dbReference type="InterPro" id="IPR007319">
    <property type="entry name" value="WDR36/Utp21_C"/>
</dbReference>
<gene>
    <name evidence="2" type="primary">WDR36</name>
    <name evidence="2" type="ORF">CEXT_424941</name>
</gene>
<proteinExistence type="predicted"/>
<feature type="domain" description="WDR36/Utp21 C-terminal" evidence="1">
    <location>
        <begin position="152"/>
        <end position="247"/>
    </location>
</feature>
<name>A0AAV4P312_CAEEX</name>
<sequence length="247" mass="28238">MILHRESAVLAIAMDNFVINLVDIESRQIIREFGDNAGNITDMTFSADFKWLIAAQLIDWFTISPLCVSLTISPSGEYLATTHAGDFGIYLWANSTLYSNVSFHPLPETYDPLQLDLPLITLDGKEENEEGNNESDNEIHDDEMIEEFKSPEQIAEEIVTLSQVPKSHWLNLLDLDTIKRRNKPKQPVQVPKNAPFFLPVVSGLKPTFLIEEDENEKKRSEKFSRLDAMQHNSDFSRMLKKCHETQN</sequence>
<dbReference type="Gene3D" id="2.130.10.10">
    <property type="entry name" value="YVTN repeat-like/Quinoprotein amine dehydrogenase"/>
    <property type="match status" value="1"/>
</dbReference>
<dbReference type="AlphaFoldDB" id="A0AAV4P312"/>
<dbReference type="EMBL" id="BPLR01021540">
    <property type="protein sequence ID" value="GIX90960.1"/>
    <property type="molecule type" value="Genomic_DNA"/>
</dbReference>
<dbReference type="GO" id="GO:0006364">
    <property type="term" value="P:rRNA processing"/>
    <property type="evidence" value="ECO:0007669"/>
    <property type="project" value="InterPro"/>
</dbReference>
<reference evidence="2 3" key="1">
    <citation type="submission" date="2021-06" db="EMBL/GenBank/DDBJ databases">
        <title>Caerostris extrusa draft genome.</title>
        <authorList>
            <person name="Kono N."/>
            <person name="Arakawa K."/>
        </authorList>
    </citation>
    <scope>NUCLEOTIDE SEQUENCE [LARGE SCALE GENOMIC DNA]</scope>
</reference>
<dbReference type="Pfam" id="PF04192">
    <property type="entry name" value="Utp21"/>
    <property type="match status" value="1"/>
</dbReference>
<feature type="non-terminal residue" evidence="2">
    <location>
        <position position="247"/>
    </location>
</feature>
<dbReference type="InterPro" id="IPR015943">
    <property type="entry name" value="WD40/YVTN_repeat-like_dom_sf"/>
</dbReference>
<protein>
    <submittedName>
        <fullName evidence="2">WD repeat-containing protein 36</fullName>
    </submittedName>
</protein>
<dbReference type="GO" id="GO:0032040">
    <property type="term" value="C:small-subunit processome"/>
    <property type="evidence" value="ECO:0007669"/>
    <property type="project" value="InterPro"/>
</dbReference>
<evidence type="ECO:0000259" key="1">
    <source>
        <dbReference type="Pfam" id="PF04192"/>
    </source>
</evidence>
<dbReference type="GO" id="GO:0034388">
    <property type="term" value="C:Pwp2p-containing subcomplex of 90S preribosome"/>
    <property type="evidence" value="ECO:0007669"/>
    <property type="project" value="TreeGrafter"/>
</dbReference>
<evidence type="ECO:0000313" key="2">
    <source>
        <dbReference type="EMBL" id="GIX90960.1"/>
    </source>
</evidence>
<dbReference type="PANTHER" id="PTHR22840">
    <property type="entry name" value="WD REPEAT-CONTAINING PROTEIN 36"/>
    <property type="match status" value="1"/>
</dbReference>
<comment type="caution">
    <text evidence="2">The sequence shown here is derived from an EMBL/GenBank/DDBJ whole genome shotgun (WGS) entry which is preliminary data.</text>
</comment>
<dbReference type="Proteomes" id="UP001054945">
    <property type="component" value="Unassembled WGS sequence"/>
</dbReference>
<organism evidence="2 3">
    <name type="scientific">Caerostris extrusa</name>
    <name type="common">Bark spider</name>
    <name type="synonym">Caerostris bankana</name>
    <dbReference type="NCBI Taxonomy" id="172846"/>
    <lineage>
        <taxon>Eukaryota</taxon>
        <taxon>Metazoa</taxon>
        <taxon>Ecdysozoa</taxon>
        <taxon>Arthropoda</taxon>
        <taxon>Chelicerata</taxon>
        <taxon>Arachnida</taxon>
        <taxon>Araneae</taxon>
        <taxon>Araneomorphae</taxon>
        <taxon>Entelegynae</taxon>
        <taxon>Araneoidea</taxon>
        <taxon>Araneidae</taxon>
        <taxon>Caerostris</taxon>
    </lineage>
</organism>
<dbReference type="PANTHER" id="PTHR22840:SF12">
    <property type="entry name" value="WD REPEAT-CONTAINING PROTEIN 36"/>
    <property type="match status" value="1"/>
</dbReference>
<keyword evidence="3" id="KW-1185">Reference proteome</keyword>
<accession>A0AAV4P312</accession>
<dbReference type="SUPFAM" id="SSF101908">
    <property type="entry name" value="Putative isomerase YbhE"/>
    <property type="match status" value="1"/>
</dbReference>